<proteinExistence type="predicted"/>
<evidence type="ECO:0000313" key="2">
    <source>
        <dbReference type="Proteomes" id="UP001434883"/>
    </source>
</evidence>
<organism evidence="1 2">
    <name type="scientific">Xenoophorus captivus</name>
    <dbReference type="NCBI Taxonomy" id="1517983"/>
    <lineage>
        <taxon>Eukaryota</taxon>
        <taxon>Metazoa</taxon>
        <taxon>Chordata</taxon>
        <taxon>Craniata</taxon>
        <taxon>Vertebrata</taxon>
        <taxon>Euteleostomi</taxon>
        <taxon>Actinopterygii</taxon>
        <taxon>Neopterygii</taxon>
        <taxon>Teleostei</taxon>
        <taxon>Neoteleostei</taxon>
        <taxon>Acanthomorphata</taxon>
        <taxon>Ovalentaria</taxon>
        <taxon>Atherinomorphae</taxon>
        <taxon>Cyprinodontiformes</taxon>
        <taxon>Goodeidae</taxon>
        <taxon>Xenoophorus</taxon>
    </lineage>
</organism>
<keyword evidence="2" id="KW-1185">Reference proteome</keyword>
<accession>A0ABV0QUB4</accession>
<dbReference type="Proteomes" id="UP001434883">
    <property type="component" value="Unassembled WGS sequence"/>
</dbReference>
<protein>
    <submittedName>
        <fullName evidence="1">Uncharacterized protein</fullName>
    </submittedName>
</protein>
<name>A0ABV0QUB4_9TELE</name>
<dbReference type="EMBL" id="JAHRIN010025273">
    <property type="protein sequence ID" value="MEQ2199419.1"/>
    <property type="molecule type" value="Genomic_DNA"/>
</dbReference>
<sequence>MFFTLTDIKIMSVFVCFHFDFGAIDNTTDKMKFLPSQFKKLTGPMVPNDAKHSIECLFLLFYSQKKVSKITNLDLKSDICWGDITVQKLQICVFYRLLKMELI</sequence>
<comment type="caution">
    <text evidence="1">The sequence shown here is derived from an EMBL/GenBank/DDBJ whole genome shotgun (WGS) entry which is preliminary data.</text>
</comment>
<reference evidence="1 2" key="1">
    <citation type="submission" date="2021-06" db="EMBL/GenBank/DDBJ databases">
        <authorList>
            <person name="Palmer J.M."/>
        </authorList>
    </citation>
    <scope>NUCLEOTIDE SEQUENCE [LARGE SCALE GENOMIC DNA]</scope>
    <source>
        <strain evidence="1 2">XC_2019</strain>
        <tissue evidence="1">Muscle</tissue>
    </source>
</reference>
<evidence type="ECO:0000313" key="1">
    <source>
        <dbReference type="EMBL" id="MEQ2199419.1"/>
    </source>
</evidence>
<gene>
    <name evidence="1" type="ORF">XENOCAPTIV_026289</name>
</gene>